<dbReference type="PANTHER" id="PTHR33067:SF9">
    <property type="entry name" value="RNA-DIRECTED DNA POLYMERASE"/>
    <property type="match status" value="1"/>
</dbReference>
<dbReference type="InterPro" id="IPR001969">
    <property type="entry name" value="Aspartic_peptidase_AS"/>
</dbReference>
<gene>
    <name evidence="1" type="ORF">Tco_0857352</name>
</gene>
<name>A0ABQ5B659_9ASTR</name>
<dbReference type="Proteomes" id="UP001151760">
    <property type="component" value="Unassembled WGS sequence"/>
</dbReference>
<keyword evidence="2" id="KW-1185">Reference proteome</keyword>
<reference evidence="1" key="2">
    <citation type="submission" date="2022-01" db="EMBL/GenBank/DDBJ databases">
        <authorList>
            <person name="Yamashiro T."/>
            <person name="Shiraishi A."/>
            <person name="Satake H."/>
            <person name="Nakayama K."/>
        </authorList>
    </citation>
    <scope>NUCLEOTIDE SEQUENCE</scope>
</reference>
<dbReference type="EMBL" id="BQNB010012977">
    <property type="protein sequence ID" value="GJT10310.1"/>
    <property type="molecule type" value="Genomic_DNA"/>
</dbReference>
<dbReference type="Gene3D" id="2.40.70.10">
    <property type="entry name" value="Acid Proteases"/>
    <property type="match status" value="1"/>
</dbReference>
<dbReference type="PROSITE" id="PS00141">
    <property type="entry name" value="ASP_PROTEASE"/>
    <property type="match status" value="1"/>
</dbReference>
<dbReference type="PANTHER" id="PTHR33067">
    <property type="entry name" value="RNA-DIRECTED DNA POLYMERASE-RELATED"/>
    <property type="match status" value="1"/>
</dbReference>
<evidence type="ECO:0000313" key="2">
    <source>
        <dbReference type="Proteomes" id="UP001151760"/>
    </source>
</evidence>
<reference evidence="1" key="1">
    <citation type="journal article" date="2022" name="Int. J. Mol. Sci.">
        <title>Draft Genome of Tanacetum Coccineum: Genomic Comparison of Closely Related Tanacetum-Family Plants.</title>
        <authorList>
            <person name="Yamashiro T."/>
            <person name="Shiraishi A."/>
            <person name="Nakayama K."/>
            <person name="Satake H."/>
        </authorList>
    </citation>
    <scope>NUCLEOTIDE SEQUENCE</scope>
</reference>
<comment type="caution">
    <text evidence="1">The sequence shown here is derived from an EMBL/GenBank/DDBJ whole genome shotgun (WGS) entry which is preliminary data.</text>
</comment>
<accession>A0ABQ5B659</accession>
<organism evidence="1 2">
    <name type="scientific">Tanacetum coccineum</name>
    <dbReference type="NCBI Taxonomy" id="301880"/>
    <lineage>
        <taxon>Eukaryota</taxon>
        <taxon>Viridiplantae</taxon>
        <taxon>Streptophyta</taxon>
        <taxon>Embryophyta</taxon>
        <taxon>Tracheophyta</taxon>
        <taxon>Spermatophyta</taxon>
        <taxon>Magnoliopsida</taxon>
        <taxon>eudicotyledons</taxon>
        <taxon>Gunneridae</taxon>
        <taxon>Pentapetalae</taxon>
        <taxon>asterids</taxon>
        <taxon>campanulids</taxon>
        <taxon>Asterales</taxon>
        <taxon>Asteraceae</taxon>
        <taxon>Asteroideae</taxon>
        <taxon>Anthemideae</taxon>
        <taxon>Anthemidinae</taxon>
        <taxon>Tanacetum</taxon>
    </lineage>
</organism>
<sequence>MDTLCLVSKYLNDLEEYLDDGDSLEARKLVIRKSKEDLELFEALEHKSVVIEEGAWDAELDMADSFNYMTKERFDKLVDFVMIGYANEEEPSVIFGRDFLVTSKSKVYFGIGEIRIDLTMLEKEKEFDTMLESLVEKVEEVGNSNGELVKMGKASRNKGHNINKLTPPPQLKIEEIPPISSIAPLPIYHPLSQKKKEKKLNEVMMGHARLSSDDFGEEEKMRIIEHGLPKKMCDPSNFMLPVRVNGTVEMSALADTGASVSVLPYSLFKNLSLSDPKPYNSNLTMADNTQAKVMGEVRNVRI</sequence>
<dbReference type="Pfam" id="PF13650">
    <property type="entry name" value="Asp_protease_2"/>
    <property type="match status" value="1"/>
</dbReference>
<dbReference type="InterPro" id="IPR021109">
    <property type="entry name" value="Peptidase_aspartic_dom_sf"/>
</dbReference>
<evidence type="ECO:0000313" key="1">
    <source>
        <dbReference type="EMBL" id="GJT10310.1"/>
    </source>
</evidence>
<proteinExistence type="predicted"/>
<dbReference type="SUPFAM" id="SSF50630">
    <property type="entry name" value="Acid proteases"/>
    <property type="match status" value="1"/>
</dbReference>
<protein>
    <submittedName>
        <fullName evidence="1">Chlorophyll A/B binding protein of LHCII type 1-like protein</fullName>
    </submittedName>
</protein>